<dbReference type="PANTHER" id="PTHR24148:SF64">
    <property type="entry name" value="HETEROKARYON INCOMPATIBILITY DOMAIN-CONTAINING PROTEIN"/>
    <property type="match status" value="1"/>
</dbReference>
<evidence type="ECO:0000256" key="1">
    <source>
        <dbReference type="PROSITE-ProRule" id="PRU00023"/>
    </source>
</evidence>
<dbReference type="RefSeq" id="XP_043143460.1">
    <property type="nucleotide sequence ID" value="XM_043287525.1"/>
</dbReference>
<reference evidence="3" key="1">
    <citation type="journal article" date="2015" name="Genome Announc.">
        <title>Draft Genome Sequence of the Pathogenic Filamentous Fungus Aspergillus udagawae Strain IFM 46973T.</title>
        <authorList>
            <person name="Kusuya Y."/>
            <person name="Takahashi-Nakaguchi A."/>
            <person name="Takahashi H."/>
            <person name="Yaguchi T."/>
        </authorList>
    </citation>
    <scope>NUCLEOTIDE SEQUENCE</scope>
    <source>
        <strain evidence="3">IFM 46973</strain>
    </source>
</reference>
<gene>
    <name evidence="3" type="ORF">Aud_002559</name>
</gene>
<feature type="repeat" description="ANK" evidence="1">
    <location>
        <begin position="161"/>
        <end position="190"/>
    </location>
</feature>
<comment type="caution">
    <text evidence="3">The sequence shown here is derived from an EMBL/GenBank/DDBJ whole genome shotgun (WGS) entry which is preliminary data.</text>
</comment>
<organism evidence="3 4">
    <name type="scientific">Aspergillus udagawae</name>
    <dbReference type="NCBI Taxonomy" id="91492"/>
    <lineage>
        <taxon>Eukaryota</taxon>
        <taxon>Fungi</taxon>
        <taxon>Dikarya</taxon>
        <taxon>Ascomycota</taxon>
        <taxon>Pezizomycotina</taxon>
        <taxon>Eurotiomycetes</taxon>
        <taxon>Eurotiomycetidae</taxon>
        <taxon>Eurotiales</taxon>
        <taxon>Aspergillaceae</taxon>
        <taxon>Aspergillus</taxon>
        <taxon>Aspergillus subgen. Fumigati</taxon>
    </lineage>
</organism>
<dbReference type="InterPro" id="IPR052895">
    <property type="entry name" value="HetReg/Transcr_Mod"/>
</dbReference>
<dbReference type="PANTHER" id="PTHR24148">
    <property type="entry name" value="ANKYRIN REPEAT DOMAIN-CONTAINING PROTEIN 39 HOMOLOG-RELATED"/>
    <property type="match status" value="1"/>
</dbReference>
<sequence length="825" mass="93069">MSRITPQTNRTFDYEPLLNPTSIRLLRVDHKDPDGVLHCTIKTVNLNDAPLYHAMSYTWGNPHSELAQVQATRDRYSEIYPPEHRECIFVNGRLLYVTRSAHDALVSVPRDAWAKFCNRGNRRKLLRTSLHWASIAGKQELIQPLLCSGVDVNVRDEWEVTPLSYAAQVGSCEGVKLLLSAGADARIADNQGKTPLDYARQGDYKEIIRCLEEVEQKGGRIEARVDWPEGPERWCWIDQICINQNDIAERGAQVAIMDQIYKNASFTLVWLGPEDSYTDMAIKAIEKLDTAAGDFIRSTEIQPYREQPEEVYAAARIPYVSIEEWTSFAALFLRPYFRRLWIVQESILSDIIMGYCGSHEIPWKAFHTVAQQIYFRQELLGRPTSTAFIAPHRPVSALESEVVYLTQWRERLQKGNKATVPREPSLENLIFDTWTFNATDPRDKIFGLYGLLREGGTVDWQPDYSQSVGEVFARATKEIIQKAGELRILSAVHDESLRNITDLPSWVPDYSTNFCNMMCANHHAAGDTPMRSIIGTSWNKLPVAGVKFDSVLAIGNTTSGPGQMSMFFDQRWLELALLLPVPYHTGETRTEALWRTLCADQALDGSMPAPSSYGNSFKAMVCSLVCVKAAETARASEEDPENVVDLLSASYHVRKTWSSPPLSELSLEELMRAVADPETNLSQLDRQTLTHLLYKLQFLGIAEDKCFTPSIDEVEKAYYSSSWLPWDESETLQLPREGQEFYNALRRKHGRRRLFVTANRHLGLGPAAMAVGDEVWLLAGSGAAMVLRGTESEDVFRLVGAAYVHGIMNGEQAGDDMKLRDITLV</sequence>
<dbReference type="Pfam" id="PF26639">
    <property type="entry name" value="Het-6_barrel"/>
    <property type="match status" value="1"/>
</dbReference>
<feature type="domain" description="Heterokaryon incompatibility" evidence="2">
    <location>
        <begin position="232"/>
        <end position="345"/>
    </location>
</feature>
<accession>A0A8E0QMW7</accession>
<dbReference type="Gene3D" id="1.25.40.20">
    <property type="entry name" value="Ankyrin repeat-containing domain"/>
    <property type="match status" value="1"/>
</dbReference>
<evidence type="ECO:0000313" key="4">
    <source>
        <dbReference type="Proteomes" id="UP000036893"/>
    </source>
</evidence>
<evidence type="ECO:0000313" key="3">
    <source>
        <dbReference type="EMBL" id="GIC86194.1"/>
    </source>
</evidence>
<dbReference type="InterPro" id="IPR010730">
    <property type="entry name" value="HET"/>
</dbReference>
<reference evidence="3" key="2">
    <citation type="submission" date="2021-01" db="EMBL/GenBank/DDBJ databases">
        <title>Pan-genome distribution and transcriptional activeness of fungal secondary metabolism genes in Aspergillus section Fumigati.</title>
        <authorList>
            <person name="Takahashi H."/>
            <person name="Umemura M."/>
            <person name="Ninomiya A."/>
            <person name="Kusuya Y."/>
            <person name="Urayama S."/>
            <person name="Shimizu M."/>
            <person name="Watanabe A."/>
            <person name="Kamei K."/>
            <person name="Yaguchi T."/>
            <person name="Hagiwara D."/>
        </authorList>
    </citation>
    <scope>NUCLEOTIDE SEQUENCE</scope>
    <source>
        <strain evidence="3">IFM 46973</strain>
    </source>
</reference>
<dbReference type="PROSITE" id="PS50088">
    <property type="entry name" value="ANK_REPEAT"/>
    <property type="match status" value="2"/>
</dbReference>
<dbReference type="EMBL" id="BBXM02000002">
    <property type="protein sequence ID" value="GIC86194.1"/>
    <property type="molecule type" value="Genomic_DNA"/>
</dbReference>
<dbReference type="Proteomes" id="UP000036893">
    <property type="component" value="Unassembled WGS sequence"/>
</dbReference>
<dbReference type="Pfam" id="PF12796">
    <property type="entry name" value="Ank_2"/>
    <property type="match status" value="1"/>
</dbReference>
<dbReference type="Pfam" id="PF06985">
    <property type="entry name" value="HET"/>
    <property type="match status" value="1"/>
</dbReference>
<dbReference type="AlphaFoldDB" id="A0A8E0QMW7"/>
<dbReference type="SUPFAM" id="SSF48403">
    <property type="entry name" value="Ankyrin repeat"/>
    <property type="match status" value="1"/>
</dbReference>
<dbReference type="InterPro" id="IPR036770">
    <property type="entry name" value="Ankyrin_rpt-contain_sf"/>
</dbReference>
<name>A0A8E0QMW7_9EURO</name>
<feature type="repeat" description="ANK" evidence="1">
    <location>
        <begin position="125"/>
        <end position="157"/>
    </location>
</feature>
<proteinExistence type="predicted"/>
<dbReference type="PROSITE" id="PS50297">
    <property type="entry name" value="ANK_REP_REGION"/>
    <property type="match status" value="2"/>
</dbReference>
<protein>
    <recommendedName>
        <fullName evidence="2">Heterokaryon incompatibility domain-containing protein</fullName>
    </recommendedName>
</protein>
<evidence type="ECO:0000259" key="2">
    <source>
        <dbReference type="Pfam" id="PF06985"/>
    </source>
</evidence>
<dbReference type="GeneID" id="66990035"/>
<dbReference type="InterPro" id="IPR002110">
    <property type="entry name" value="Ankyrin_rpt"/>
</dbReference>
<dbReference type="SMART" id="SM00248">
    <property type="entry name" value="ANK"/>
    <property type="match status" value="3"/>
</dbReference>
<keyword evidence="1" id="KW-0040">ANK repeat</keyword>